<reference evidence="4 5" key="1">
    <citation type="journal article" date="2019" name="Nat. Microbiol.">
        <title>Mediterranean grassland soil C-N compound turnover is dependent on rainfall and depth, and is mediated by genomically divergent microorganisms.</title>
        <authorList>
            <person name="Diamond S."/>
            <person name="Andeer P.F."/>
            <person name="Li Z."/>
            <person name="Crits-Christoph A."/>
            <person name="Burstein D."/>
            <person name="Anantharaman K."/>
            <person name="Lane K.R."/>
            <person name="Thomas B.C."/>
            <person name="Pan C."/>
            <person name="Northen T.R."/>
            <person name="Banfield J.F."/>
        </authorList>
    </citation>
    <scope>NUCLEOTIDE SEQUENCE [LARGE SCALE GENOMIC DNA]</scope>
    <source>
        <strain evidence="2">WS_4</strain>
        <strain evidence="3">WS_7</strain>
    </source>
</reference>
<feature type="chain" id="PRO_5039865664" evidence="1">
    <location>
        <begin position="29"/>
        <end position="139"/>
    </location>
</feature>
<organism evidence="3 4">
    <name type="scientific">Eiseniibacteriota bacterium</name>
    <dbReference type="NCBI Taxonomy" id="2212470"/>
    <lineage>
        <taxon>Bacteria</taxon>
        <taxon>Candidatus Eiseniibacteriota</taxon>
    </lineage>
</organism>
<comment type="caution">
    <text evidence="3">The sequence shown here is derived from an EMBL/GenBank/DDBJ whole genome shotgun (WGS) entry which is preliminary data.</text>
</comment>
<sequence>MPHKLRLFALVTLLGSLAPALWFQEARAGNGPPANAIYAHDLLYTGVNTPTDLPDSGPFNAIYPFPGTALHAVSEAAPGDANYVGGRWAVHPVTFLTIPPRQFTNAEDILAAAARGEVGIGGVVKRFECPLIPLNSNKP</sequence>
<name>A0A538TLU6_UNCEI</name>
<evidence type="ECO:0000313" key="5">
    <source>
        <dbReference type="Proteomes" id="UP000319829"/>
    </source>
</evidence>
<evidence type="ECO:0000313" key="3">
    <source>
        <dbReference type="EMBL" id="TMQ64593.1"/>
    </source>
</evidence>
<protein>
    <submittedName>
        <fullName evidence="3">Uncharacterized protein</fullName>
    </submittedName>
</protein>
<dbReference type="Proteomes" id="UP000319829">
    <property type="component" value="Unassembled WGS sequence"/>
</dbReference>
<evidence type="ECO:0000313" key="4">
    <source>
        <dbReference type="Proteomes" id="UP000317366"/>
    </source>
</evidence>
<gene>
    <name evidence="2" type="ORF">E6K74_05210</name>
    <name evidence="3" type="ORF">E6K77_03610</name>
</gene>
<accession>A0A538TLU6</accession>
<evidence type="ECO:0000256" key="1">
    <source>
        <dbReference type="SAM" id="SignalP"/>
    </source>
</evidence>
<dbReference type="Proteomes" id="UP000317366">
    <property type="component" value="Unassembled WGS sequence"/>
</dbReference>
<feature type="signal peptide" evidence="1">
    <location>
        <begin position="1"/>
        <end position="28"/>
    </location>
</feature>
<dbReference type="AlphaFoldDB" id="A0A538TLU6"/>
<proteinExistence type="predicted"/>
<keyword evidence="1" id="KW-0732">Signal</keyword>
<dbReference type="EMBL" id="VBOX01000033">
    <property type="protein sequence ID" value="TMQ64593.1"/>
    <property type="molecule type" value="Genomic_DNA"/>
</dbReference>
<evidence type="ECO:0000313" key="2">
    <source>
        <dbReference type="EMBL" id="TMQ54690.1"/>
    </source>
</evidence>
<dbReference type="EMBL" id="VBOU01000058">
    <property type="protein sequence ID" value="TMQ54690.1"/>
    <property type="molecule type" value="Genomic_DNA"/>
</dbReference>